<feature type="transmembrane region" description="Helical" evidence="12">
    <location>
        <begin position="193"/>
        <end position="216"/>
    </location>
</feature>
<proteinExistence type="inferred from homology"/>
<organism evidence="13">
    <name type="scientific">Daphnia magna</name>
    <dbReference type="NCBI Taxonomy" id="35525"/>
    <lineage>
        <taxon>Eukaryota</taxon>
        <taxon>Metazoa</taxon>
        <taxon>Ecdysozoa</taxon>
        <taxon>Arthropoda</taxon>
        <taxon>Crustacea</taxon>
        <taxon>Branchiopoda</taxon>
        <taxon>Diplostraca</taxon>
        <taxon>Cladocera</taxon>
        <taxon>Anomopoda</taxon>
        <taxon>Daphniidae</taxon>
        <taxon>Daphnia</taxon>
    </lineage>
</organism>
<evidence type="ECO:0000256" key="6">
    <source>
        <dbReference type="ARBA" id="ARBA00022927"/>
    </source>
</evidence>
<feature type="transmembrane region" description="Helical" evidence="12">
    <location>
        <begin position="228"/>
        <end position="248"/>
    </location>
</feature>
<dbReference type="EMBL" id="GDIP01230215">
    <property type="protein sequence ID" value="JAI93186.1"/>
    <property type="molecule type" value="Transcribed_RNA"/>
</dbReference>
<dbReference type="PANTHER" id="PTHR11654">
    <property type="entry name" value="OLIGOPEPTIDE TRANSPORTER-RELATED"/>
    <property type="match status" value="1"/>
</dbReference>
<evidence type="ECO:0000256" key="7">
    <source>
        <dbReference type="ARBA" id="ARBA00022989"/>
    </source>
</evidence>
<accession>A0A0P4YAT7</accession>
<evidence type="ECO:0000256" key="11">
    <source>
        <dbReference type="SAM" id="MobiDB-lite"/>
    </source>
</evidence>
<feature type="transmembrane region" description="Helical" evidence="12">
    <location>
        <begin position="387"/>
        <end position="408"/>
    </location>
</feature>
<evidence type="ECO:0000256" key="4">
    <source>
        <dbReference type="ARBA" id="ARBA00022692"/>
    </source>
</evidence>
<dbReference type="GO" id="GO:0022857">
    <property type="term" value="F:transmembrane transporter activity"/>
    <property type="evidence" value="ECO:0007669"/>
    <property type="project" value="InterPro"/>
</dbReference>
<feature type="compositionally biased region" description="Polar residues" evidence="11">
    <location>
        <begin position="1"/>
        <end position="18"/>
    </location>
</feature>
<feature type="transmembrane region" description="Helical" evidence="12">
    <location>
        <begin position="354"/>
        <end position="375"/>
    </location>
</feature>
<evidence type="ECO:0000256" key="10">
    <source>
        <dbReference type="RuleBase" id="RU003755"/>
    </source>
</evidence>
<dbReference type="EMBL" id="GDIP01208363">
    <property type="protein sequence ID" value="JAJ15039.1"/>
    <property type="molecule type" value="Transcribed_RNA"/>
</dbReference>
<feature type="region of interest" description="Disordered" evidence="11">
    <location>
        <begin position="1"/>
        <end position="40"/>
    </location>
</feature>
<feature type="region of interest" description="Disordered" evidence="11">
    <location>
        <begin position="739"/>
        <end position="784"/>
    </location>
</feature>
<dbReference type="Pfam" id="PF00854">
    <property type="entry name" value="PTR2"/>
    <property type="match status" value="2"/>
</dbReference>
<dbReference type="GO" id="GO:0006857">
    <property type="term" value="P:oligopeptide transport"/>
    <property type="evidence" value="ECO:0007669"/>
    <property type="project" value="InterPro"/>
</dbReference>
<feature type="transmembrane region" description="Helical" evidence="12">
    <location>
        <begin position="680"/>
        <end position="700"/>
    </location>
</feature>
<feature type="transmembrane region" description="Helical" evidence="12">
    <location>
        <begin position="644"/>
        <end position="668"/>
    </location>
</feature>
<feature type="transmembrane region" description="Helical" evidence="12">
    <location>
        <begin position="307"/>
        <end position="324"/>
    </location>
</feature>
<keyword evidence="4 10" id="KW-0812">Transmembrane</keyword>
<dbReference type="FunFam" id="1.20.1250.20:FF:000049">
    <property type="entry name" value="Solute carrier family 15 member 2"/>
    <property type="match status" value="1"/>
</dbReference>
<keyword evidence="6" id="KW-0653">Protein transport</keyword>
<evidence type="ECO:0000313" key="13">
    <source>
        <dbReference type="EMBL" id="JAI93186.1"/>
    </source>
</evidence>
<dbReference type="PROSITE" id="PS01023">
    <property type="entry name" value="PTR2_2"/>
    <property type="match status" value="1"/>
</dbReference>
<dbReference type="OrthoDB" id="8904098at2759"/>
<dbReference type="InterPro" id="IPR036259">
    <property type="entry name" value="MFS_trans_sf"/>
</dbReference>
<evidence type="ECO:0000256" key="12">
    <source>
        <dbReference type="SAM" id="Phobius"/>
    </source>
</evidence>
<comment type="subcellular location">
    <subcellularLocation>
        <location evidence="1 10">Membrane</location>
        <topology evidence="1 10">Multi-pass membrane protein</topology>
    </subcellularLocation>
</comment>
<reference evidence="13" key="1">
    <citation type="submission" date="2015-10" db="EMBL/GenBank/DDBJ databases">
        <title>Daphnia magna gene sets from two clonal populations assembled and annotated with EvidentialGene.</title>
        <authorList>
            <person name="Gilbert D."/>
            <person name="Podicheti R."/>
            <person name="Orsini L."/>
            <person name="Colbourne J."/>
            <person name="Pfrender M."/>
        </authorList>
    </citation>
    <scope>NUCLEOTIDE SEQUENCE</scope>
</reference>
<name>A0A0P4YAT7_9CRUS</name>
<sequence>MSRKSSTSLTEGVPSTTKAVLPPYEEPNSPPVKLDLEKPPLGVEEPDKNVKLKYPKSVFFIVVNEFCERFNFYGMRTVLTLYMKQILDFSEDKATVLYHTFLMLSYFTPIPGAILADTYLGKFKTIAILSCIYAFGSIMLAVAAIPNFLPQTGFSMTGLLIIAIGTGGIKPCVSAFGGDQFVRPQQDRQLEAFFSVFYFSVNAGSLISTFITPILREDVHCFGDDTCYPLAFGVPAILMIVSIVIFVAGKPLYTIKKPEGNIMGEFFKCIGHAINRRFKSKGEKRDHWLDFASDKFDKQLIQDVKRVLAVAFVFIPLPVFWALYDQQGSRWTFQATRMNGDLGGFVLKPDQMQIINPLLILLLVPLFEAVIYPCFKKSGLLTPLRRIGCGLVLCGLSFVISGFLEIALEPTYATIPADGRMQLNFINTLPCQVNVTYRVTDKNGDLSIKANKYEFVQDLEADQDIFASAFLENADCGSYLQFNGGFSTGEVKLGKGGGTKGYSILITERENELTITRLNNEEQLDKSDTGDPSVAFFVDDNTFQEYAGLNITMRQETKKKTYEYIYDLNDTAATTPEVEYIVQTEYQKTEIGTYELFYNETPVGKLENLIQGGVYRVVIQKALNESDSYHVMTVEVTPPNSVNILWLLPQYFVVTVGEVMFSVTGLTFSYSQAPLSMKSVMQAIWLLVVAFGNLIDIIVIQFQSDMSQADEFFLFAGIMGIAVIIFTAMSWNYKYVEDEKKENEDEKKRLSTLSDHKTDSSSSSSSSDEEVYAKKGEENKAFSE</sequence>
<dbReference type="PROSITE" id="PS01022">
    <property type="entry name" value="PTR2_1"/>
    <property type="match status" value="1"/>
</dbReference>
<feature type="transmembrane region" description="Helical" evidence="12">
    <location>
        <begin position="96"/>
        <end position="115"/>
    </location>
</feature>
<protein>
    <recommendedName>
        <fullName evidence="9">Oligopeptide transporter 1</fullName>
    </recommendedName>
</protein>
<evidence type="ECO:0000256" key="5">
    <source>
        <dbReference type="ARBA" id="ARBA00022856"/>
    </source>
</evidence>
<comment type="similarity">
    <text evidence="2 10">Belongs to the major facilitator superfamily. Proton-dependent oligopeptide transporter (POT/PTR) (TC 2.A.17) family.</text>
</comment>
<feature type="transmembrane region" description="Helical" evidence="12">
    <location>
        <begin position="127"/>
        <end position="148"/>
    </location>
</feature>
<dbReference type="Gene3D" id="1.20.1250.20">
    <property type="entry name" value="MFS general substrate transporter like domains"/>
    <property type="match status" value="2"/>
</dbReference>
<evidence type="ECO:0000256" key="3">
    <source>
        <dbReference type="ARBA" id="ARBA00022448"/>
    </source>
</evidence>
<evidence type="ECO:0000256" key="8">
    <source>
        <dbReference type="ARBA" id="ARBA00023136"/>
    </source>
</evidence>
<evidence type="ECO:0000256" key="9">
    <source>
        <dbReference type="ARBA" id="ARBA00078114"/>
    </source>
</evidence>
<evidence type="ECO:0000256" key="1">
    <source>
        <dbReference type="ARBA" id="ARBA00004141"/>
    </source>
</evidence>
<reference evidence="13" key="2">
    <citation type="submission" date="2015-10" db="EMBL/GenBank/DDBJ databases">
        <authorList>
            <person name="Gilbert D.G."/>
        </authorList>
    </citation>
    <scope>NUCLEOTIDE SEQUENCE</scope>
</reference>
<feature type="transmembrane region" description="Helical" evidence="12">
    <location>
        <begin position="712"/>
        <end position="731"/>
    </location>
</feature>
<dbReference type="SUPFAM" id="SSF103473">
    <property type="entry name" value="MFS general substrate transporter"/>
    <property type="match status" value="2"/>
</dbReference>
<keyword evidence="8 12" id="KW-0472">Membrane</keyword>
<keyword evidence="3 10" id="KW-0813">Transport</keyword>
<feature type="compositionally biased region" description="Basic and acidic residues" evidence="11">
    <location>
        <begin position="771"/>
        <end position="784"/>
    </location>
</feature>
<dbReference type="InterPro" id="IPR018456">
    <property type="entry name" value="PTR2_symporter_CS"/>
</dbReference>
<feature type="transmembrane region" description="Helical" evidence="12">
    <location>
        <begin position="154"/>
        <end position="173"/>
    </location>
</feature>
<keyword evidence="7 12" id="KW-1133">Transmembrane helix</keyword>
<dbReference type="GO" id="GO:0015031">
    <property type="term" value="P:protein transport"/>
    <property type="evidence" value="ECO:0007669"/>
    <property type="project" value="UniProtKB-KW"/>
</dbReference>
<evidence type="ECO:0000256" key="2">
    <source>
        <dbReference type="ARBA" id="ARBA00005982"/>
    </source>
</evidence>
<feature type="compositionally biased region" description="Basic and acidic residues" evidence="11">
    <location>
        <begin position="739"/>
        <end position="759"/>
    </location>
</feature>
<dbReference type="InterPro" id="IPR000109">
    <property type="entry name" value="POT_fam"/>
</dbReference>
<keyword evidence="5" id="KW-0571">Peptide transport</keyword>
<dbReference type="GO" id="GO:0016020">
    <property type="term" value="C:membrane"/>
    <property type="evidence" value="ECO:0007669"/>
    <property type="project" value="UniProtKB-SubCell"/>
</dbReference>
<dbReference type="AlphaFoldDB" id="A0A0P4YAT7"/>